<dbReference type="PIRSF" id="PIRSF019271">
    <property type="entry name" value="Acid_Ptase_C"/>
    <property type="match status" value="1"/>
</dbReference>
<dbReference type="InterPro" id="IPR005519">
    <property type="entry name" value="Acid_phosphat_B-like"/>
</dbReference>
<feature type="signal peptide" evidence="2">
    <location>
        <begin position="1"/>
        <end position="19"/>
    </location>
</feature>
<accession>A0ABW9JLP1</accession>
<reference evidence="3 4" key="1">
    <citation type="submission" date="2024-12" db="EMBL/GenBank/DDBJ databases">
        <authorList>
            <person name="Hu S."/>
        </authorList>
    </citation>
    <scope>NUCLEOTIDE SEQUENCE [LARGE SCALE GENOMIC DNA]</scope>
    <source>
        <strain evidence="3 4">P-25</strain>
    </source>
</reference>
<dbReference type="NCBIfam" id="TIGR01533">
    <property type="entry name" value="lipo_e_P4"/>
    <property type="match status" value="1"/>
</dbReference>
<dbReference type="InterPro" id="IPR036412">
    <property type="entry name" value="HAD-like_sf"/>
</dbReference>
<dbReference type="InterPro" id="IPR023214">
    <property type="entry name" value="HAD_sf"/>
</dbReference>
<organism evidence="3 4">
    <name type="scientific">Pedobacter helvus</name>
    <dbReference type="NCBI Taxonomy" id="2563444"/>
    <lineage>
        <taxon>Bacteria</taxon>
        <taxon>Pseudomonadati</taxon>
        <taxon>Bacteroidota</taxon>
        <taxon>Sphingobacteriia</taxon>
        <taxon>Sphingobacteriales</taxon>
        <taxon>Sphingobacteriaceae</taxon>
        <taxon>Pedobacter</taxon>
    </lineage>
</organism>
<name>A0ABW9JLP1_9SPHI</name>
<evidence type="ECO:0000256" key="2">
    <source>
        <dbReference type="SAM" id="SignalP"/>
    </source>
</evidence>
<evidence type="ECO:0000313" key="4">
    <source>
        <dbReference type="Proteomes" id="UP001517367"/>
    </source>
</evidence>
<dbReference type="SFLD" id="SFLDS00003">
    <property type="entry name" value="Haloacid_Dehalogenase"/>
    <property type="match status" value="1"/>
</dbReference>
<dbReference type="InterPro" id="IPR006423">
    <property type="entry name" value="Lipo_e_P4"/>
</dbReference>
<dbReference type="CDD" id="cd07534">
    <property type="entry name" value="HAD_CAP"/>
    <property type="match status" value="1"/>
</dbReference>
<dbReference type="SUPFAM" id="SSF56784">
    <property type="entry name" value="HAD-like"/>
    <property type="match status" value="1"/>
</dbReference>
<dbReference type="SFLD" id="SFLDG01125">
    <property type="entry name" value="C1.1:_Acid_Phosphatase_Like"/>
    <property type="match status" value="1"/>
</dbReference>
<dbReference type="PANTHER" id="PTHR31284">
    <property type="entry name" value="ACID PHOSPHATASE-LIKE PROTEIN"/>
    <property type="match status" value="1"/>
</dbReference>
<dbReference type="EMBL" id="SRMP02000014">
    <property type="protein sequence ID" value="MFN0291837.1"/>
    <property type="molecule type" value="Genomic_DNA"/>
</dbReference>
<sequence>MKFRFLIIALLAIPTLASAQKVQPERDWTNAVLWQQYSGEYRALAFQAYNFARLSLKEALWENQNGKPNCVIVDADETIIDNSRFQGYEIQHGVSYVPADWTAWTAKAMADTVPGALSFLKFAASKNVETFYVTNRDEADRKGTIENLKKLGFPYVDEAHVLTKSTTSDKQERRNKVLEKYNVLLLCGDNLSDFSNVFYREGKDTKEQVDAHQNLFGTKFIVLPNPMYGDWEKLLYKEGKFTEQEKAKQRLEKLKSY</sequence>
<keyword evidence="3" id="KW-0449">Lipoprotein</keyword>
<proteinExistence type="predicted"/>
<dbReference type="Gene3D" id="3.40.50.1000">
    <property type="entry name" value="HAD superfamily/HAD-like"/>
    <property type="match status" value="1"/>
</dbReference>
<evidence type="ECO:0000313" key="3">
    <source>
        <dbReference type="EMBL" id="MFN0291837.1"/>
    </source>
</evidence>
<feature type="chain" id="PRO_5047385770" evidence="2">
    <location>
        <begin position="20"/>
        <end position="257"/>
    </location>
</feature>
<evidence type="ECO:0000256" key="1">
    <source>
        <dbReference type="ARBA" id="ARBA00022729"/>
    </source>
</evidence>
<dbReference type="Proteomes" id="UP001517367">
    <property type="component" value="Unassembled WGS sequence"/>
</dbReference>
<keyword evidence="4" id="KW-1185">Reference proteome</keyword>
<dbReference type="Pfam" id="PF03767">
    <property type="entry name" value="Acid_phosphat_B"/>
    <property type="match status" value="1"/>
</dbReference>
<keyword evidence="1 2" id="KW-0732">Signal</keyword>
<protein>
    <submittedName>
        <fullName evidence="3">5'-nucleotidase, lipoprotein e(P4) family</fullName>
    </submittedName>
</protein>
<comment type="caution">
    <text evidence="3">The sequence shown here is derived from an EMBL/GenBank/DDBJ whole genome shotgun (WGS) entry which is preliminary data.</text>
</comment>
<dbReference type="PANTHER" id="PTHR31284:SF10">
    <property type="entry name" value="ACID PHOSPHATASE-LIKE PROTEIN"/>
    <property type="match status" value="1"/>
</dbReference>
<dbReference type="RefSeq" id="WP_138730686.1">
    <property type="nucleotide sequence ID" value="NZ_SRMP02000014.1"/>
</dbReference>
<gene>
    <name evidence="3" type="ORF">E5L68_010560</name>
</gene>